<proteinExistence type="predicted"/>
<dbReference type="Proteomes" id="UP001201163">
    <property type="component" value="Unassembled WGS sequence"/>
</dbReference>
<accession>A0AAD4QBU9</accession>
<comment type="caution">
    <text evidence="1">The sequence shown here is derived from an EMBL/GenBank/DDBJ whole genome shotgun (WGS) entry which is preliminary data.</text>
</comment>
<evidence type="ECO:0000313" key="2">
    <source>
        <dbReference type="Proteomes" id="UP001201163"/>
    </source>
</evidence>
<organism evidence="1 2">
    <name type="scientific">Lactarius akahatsu</name>
    <dbReference type="NCBI Taxonomy" id="416441"/>
    <lineage>
        <taxon>Eukaryota</taxon>
        <taxon>Fungi</taxon>
        <taxon>Dikarya</taxon>
        <taxon>Basidiomycota</taxon>
        <taxon>Agaricomycotina</taxon>
        <taxon>Agaricomycetes</taxon>
        <taxon>Russulales</taxon>
        <taxon>Russulaceae</taxon>
        <taxon>Lactarius</taxon>
    </lineage>
</organism>
<sequence length="338" mass="38217">MEKKERKQKTHAQQIRRADIARHYDRLVERKSHPILPTLAEFRGLPIIKALQDRVKISQVLKSELKRPQLIGGMINSDLKQWADTALREFDAILGQPNWKRASTKFLHPSERVNARFICTLCHRTPKGHTAPVSLDLREACAHECAGHHRKAAAKKKPKADQFVPDQKVHVNSPSRALILVGLRAEHRETESEVNSIGARFLCKSCNSPTVMDFWRLVSVVLLFGFPRPPDPSALRLGIAAGTIKWKLRWLSTAEAVAMTAGHQYDAGSFALYTARTDEANRIGQTKTFGCRHCPHEILKSTRARRSQKSGDRGERRFTFNGLVSHAKEKCVSNFFLP</sequence>
<name>A0AAD4QBU9_9AGAM</name>
<evidence type="ECO:0000313" key="1">
    <source>
        <dbReference type="EMBL" id="KAH8987902.1"/>
    </source>
</evidence>
<dbReference type="EMBL" id="JAKELL010000045">
    <property type="protein sequence ID" value="KAH8987902.1"/>
    <property type="molecule type" value="Genomic_DNA"/>
</dbReference>
<dbReference type="AlphaFoldDB" id="A0AAD4QBU9"/>
<protein>
    <submittedName>
        <fullName evidence="1">Uncharacterized protein</fullName>
    </submittedName>
</protein>
<gene>
    <name evidence="1" type="ORF">EDB92DRAFT_1801144</name>
</gene>
<reference evidence="1" key="1">
    <citation type="submission" date="2022-01" db="EMBL/GenBank/DDBJ databases">
        <title>Comparative genomics reveals a dynamic genome evolution in the ectomycorrhizal milk-cap (Lactarius) mushrooms.</title>
        <authorList>
            <consortium name="DOE Joint Genome Institute"/>
            <person name="Lebreton A."/>
            <person name="Tang N."/>
            <person name="Kuo A."/>
            <person name="LaButti K."/>
            <person name="Drula E."/>
            <person name="Barry K."/>
            <person name="Clum A."/>
            <person name="Lipzen A."/>
            <person name="Mousain D."/>
            <person name="Ng V."/>
            <person name="Wang R."/>
            <person name="Wang X."/>
            <person name="Dai Y."/>
            <person name="Henrissat B."/>
            <person name="Grigoriev I.V."/>
            <person name="Guerin-Laguette A."/>
            <person name="Yu F."/>
            <person name="Martin F.M."/>
        </authorList>
    </citation>
    <scope>NUCLEOTIDE SEQUENCE</scope>
    <source>
        <strain evidence="1">QP</strain>
    </source>
</reference>
<keyword evidence="2" id="KW-1185">Reference proteome</keyword>